<gene>
    <name evidence="2" type="ORF">FDP08_18580</name>
</gene>
<feature type="domain" description="VOC" evidence="1">
    <location>
        <begin position="1"/>
        <end position="122"/>
    </location>
</feature>
<dbReference type="RefSeq" id="WP_137437768.1">
    <property type="nucleotide sequence ID" value="NZ_JANRHC010000003.1"/>
</dbReference>
<dbReference type="CDD" id="cd07262">
    <property type="entry name" value="VOC_like"/>
    <property type="match status" value="1"/>
</dbReference>
<evidence type="ECO:0000259" key="1">
    <source>
        <dbReference type="PROSITE" id="PS51819"/>
    </source>
</evidence>
<dbReference type="SUPFAM" id="SSF54593">
    <property type="entry name" value="Glyoxalase/Bleomycin resistance protein/Dihydroxybiphenyl dioxygenase"/>
    <property type="match status" value="1"/>
</dbReference>
<proteinExistence type="predicted"/>
<dbReference type="PANTHER" id="PTHR35006:SF1">
    <property type="entry name" value="BLL2941 PROTEIN"/>
    <property type="match status" value="1"/>
</dbReference>
<keyword evidence="3" id="KW-1185">Reference proteome</keyword>
<dbReference type="EMBL" id="SZYH01000002">
    <property type="protein sequence ID" value="TKV64410.1"/>
    <property type="molecule type" value="Genomic_DNA"/>
</dbReference>
<evidence type="ECO:0000313" key="2">
    <source>
        <dbReference type="EMBL" id="TKV64410.1"/>
    </source>
</evidence>
<dbReference type="PROSITE" id="PS51819">
    <property type="entry name" value="VOC"/>
    <property type="match status" value="1"/>
</dbReference>
<dbReference type="PANTHER" id="PTHR35006">
    <property type="entry name" value="GLYOXALASE FAMILY PROTEIN (AFU_ORTHOLOGUE AFUA_5G14830)"/>
    <property type="match status" value="1"/>
</dbReference>
<dbReference type="Gene3D" id="3.10.180.10">
    <property type="entry name" value="2,3-Dihydroxybiphenyl 1,2-Dioxygenase, domain 1"/>
    <property type="match status" value="1"/>
</dbReference>
<sequence>MIGYVTIGVKDMARAKKFYLDLLGDLGAKELLDLGRIAFIGKDMKSPMLAVCTPADGQDANCGNGNMFAISPGSKEAVDAHYHRAIELGGTSDGEPGQRIPNQFYGAYVRDPDGNKLAFFHFG</sequence>
<dbReference type="InterPro" id="IPR004360">
    <property type="entry name" value="Glyas_Fos-R_dOase_dom"/>
</dbReference>
<dbReference type="OrthoDB" id="9800438at2"/>
<reference evidence="2 3" key="1">
    <citation type="submission" date="2019-05" db="EMBL/GenBank/DDBJ databases">
        <title>Marinobacter panjinensis sp. nov., a moderately halophilic bacterium isolated from sea tidal flat environment.</title>
        <authorList>
            <person name="Yang W."/>
            <person name="An M."/>
            <person name="He W."/>
            <person name="Luo X."/>
            <person name="Zhu L."/>
            <person name="Chen G."/>
            <person name="Zhang Y."/>
            <person name="Wang Y."/>
        </authorList>
    </citation>
    <scope>NUCLEOTIDE SEQUENCE [LARGE SCALE GENOMIC DNA]</scope>
    <source>
        <strain evidence="2 3">PJ-16</strain>
    </source>
</reference>
<dbReference type="Proteomes" id="UP000308488">
    <property type="component" value="Unassembled WGS sequence"/>
</dbReference>
<organism evidence="2 3">
    <name type="scientific">Marinobacter panjinensis</name>
    <dbReference type="NCBI Taxonomy" id="2576384"/>
    <lineage>
        <taxon>Bacteria</taxon>
        <taxon>Pseudomonadati</taxon>
        <taxon>Pseudomonadota</taxon>
        <taxon>Gammaproteobacteria</taxon>
        <taxon>Pseudomonadales</taxon>
        <taxon>Marinobacteraceae</taxon>
        <taxon>Marinobacter</taxon>
    </lineage>
</organism>
<dbReference type="InterPro" id="IPR037523">
    <property type="entry name" value="VOC_core"/>
</dbReference>
<accession>A0A4U6QU47</accession>
<dbReference type="Pfam" id="PF00903">
    <property type="entry name" value="Glyoxalase"/>
    <property type="match status" value="1"/>
</dbReference>
<dbReference type="InterPro" id="IPR029068">
    <property type="entry name" value="Glyas_Bleomycin-R_OHBP_Dase"/>
</dbReference>
<name>A0A4U6QU47_9GAMM</name>
<evidence type="ECO:0000313" key="3">
    <source>
        <dbReference type="Proteomes" id="UP000308488"/>
    </source>
</evidence>
<dbReference type="AlphaFoldDB" id="A0A4U6QU47"/>
<comment type="caution">
    <text evidence="2">The sequence shown here is derived from an EMBL/GenBank/DDBJ whole genome shotgun (WGS) entry which is preliminary data.</text>
</comment>
<protein>
    <submittedName>
        <fullName evidence="2">VOC family protein</fullName>
    </submittedName>
</protein>